<proteinExistence type="predicted"/>
<dbReference type="InterPro" id="IPR003709">
    <property type="entry name" value="VanY-like_core_dom"/>
</dbReference>
<dbReference type="RefSeq" id="WP_342679678.1">
    <property type="nucleotide sequence ID" value="NZ_JBCGCU010000016.1"/>
</dbReference>
<sequence>MRLALCATGRSEEHLCDWQGHSLNREALADFQRLQRRAQADGIDLRIASAFRSFSRQAMIWNNKYQGVRPVFDAQQQVVDLTSLSPLARLHAIMLYSALPGASRHHFGSDFDVWDPSVVAEDYQLQLSPDEYADTGPFANLNLWLGEHLQEFGFYRPYLKYQGGVAAEPWHISHVSSAETLQGWQNPGTIADALIESEVAGKEVIIAHLDELYERYVLTLCDPE</sequence>
<dbReference type="Pfam" id="PF02557">
    <property type="entry name" value="VanY"/>
    <property type="match status" value="1"/>
</dbReference>
<organism evidence="2 3">
    <name type="scientific">Pseudoalteromonas qingdaonensis</name>
    <dbReference type="NCBI Taxonomy" id="3131913"/>
    <lineage>
        <taxon>Bacteria</taxon>
        <taxon>Pseudomonadati</taxon>
        <taxon>Pseudomonadota</taxon>
        <taxon>Gammaproteobacteria</taxon>
        <taxon>Alteromonadales</taxon>
        <taxon>Pseudoalteromonadaceae</taxon>
        <taxon>Pseudoalteromonas</taxon>
    </lineage>
</organism>
<protein>
    <submittedName>
        <fullName evidence="2">M15 family metallopeptidase</fullName>
    </submittedName>
</protein>
<dbReference type="InterPro" id="IPR009045">
    <property type="entry name" value="Zn_M74/Hedgehog-like"/>
</dbReference>
<comment type="caution">
    <text evidence="2">The sequence shown here is derived from an EMBL/GenBank/DDBJ whole genome shotgun (WGS) entry which is preliminary data.</text>
</comment>
<evidence type="ECO:0000259" key="1">
    <source>
        <dbReference type="Pfam" id="PF02557"/>
    </source>
</evidence>
<reference evidence="2 3" key="1">
    <citation type="submission" date="2024-03" db="EMBL/GenBank/DDBJ databases">
        <title>Pseudoalteromonas qingdaonensis sp. nov., isolated from the intestines of marine benthic organisms.</title>
        <authorList>
            <person name="Lin X."/>
            <person name="Fang S."/>
            <person name="Hu X."/>
        </authorList>
    </citation>
    <scope>NUCLEOTIDE SEQUENCE [LARGE SCALE GENOMIC DNA]</scope>
    <source>
        <strain evidence="2 3">YIC-827</strain>
    </source>
</reference>
<dbReference type="SUPFAM" id="SSF55166">
    <property type="entry name" value="Hedgehog/DD-peptidase"/>
    <property type="match status" value="1"/>
</dbReference>
<dbReference type="EMBL" id="JBCGCU010000016">
    <property type="protein sequence ID" value="MEM0516297.1"/>
    <property type="molecule type" value="Genomic_DNA"/>
</dbReference>
<dbReference type="CDD" id="cd14847">
    <property type="entry name" value="DD-carboxypeptidase_like"/>
    <property type="match status" value="1"/>
</dbReference>
<evidence type="ECO:0000313" key="3">
    <source>
        <dbReference type="Proteomes" id="UP001447008"/>
    </source>
</evidence>
<evidence type="ECO:0000313" key="2">
    <source>
        <dbReference type="EMBL" id="MEM0516297.1"/>
    </source>
</evidence>
<dbReference type="PANTHER" id="PTHR34385">
    <property type="entry name" value="D-ALANYL-D-ALANINE CARBOXYPEPTIDASE"/>
    <property type="match status" value="1"/>
</dbReference>
<dbReference type="Gene3D" id="3.30.1380.10">
    <property type="match status" value="1"/>
</dbReference>
<feature type="domain" description="D-alanyl-D-alanine carboxypeptidase-like core" evidence="1">
    <location>
        <begin position="21"/>
        <end position="175"/>
    </location>
</feature>
<keyword evidence="3" id="KW-1185">Reference proteome</keyword>
<dbReference type="InterPro" id="IPR052179">
    <property type="entry name" value="DD-CPase-like"/>
</dbReference>
<accession>A0ABU9MYJ8</accession>
<name>A0ABU9MYJ8_9GAMM</name>
<gene>
    <name evidence="2" type="ORF">WCN91_12890</name>
</gene>
<dbReference type="PANTHER" id="PTHR34385:SF1">
    <property type="entry name" value="PEPTIDOGLYCAN L-ALANYL-D-GLUTAMATE ENDOPEPTIDASE CWLK"/>
    <property type="match status" value="1"/>
</dbReference>
<dbReference type="Proteomes" id="UP001447008">
    <property type="component" value="Unassembled WGS sequence"/>
</dbReference>